<dbReference type="GO" id="GO:0003677">
    <property type="term" value="F:DNA binding"/>
    <property type="evidence" value="ECO:0007669"/>
    <property type="project" value="UniProtKB-KW"/>
</dbReference>
<dbReference type="InterPro" id="IPR015300">
    <property type="entry name" value="DNA-bd_pseudobarrel_sf"/>
</dbReference>
<dbReference type="OrthoDB" id="2020802at2759"/>
<evidence type="ECO:0000256" key="1">
    <source>
        <dbReference type="ARBA" id="ARBA00004123"/>
    </source>
</evidence>
<name>A0A843WEI5_COLES</name>
<evidence type="ECO:0000259" key="7">
    <source>
        <dbReference type="PROSITE" id="PS50863"/>
    </source>
</evidence>
<dbReference type="Pfam" id="PF02362">
    <property type="entry name" value="B3"/>
    <property type="match status" value="1"/>
</dbReference>
<keyword evidence="10" id="KW-1185">Reference proteome</keyword>
<dbReference type="Gene3D" id="2.40.330.10">
    <property type="entry name" value="DNA-binding pseudobarrel domain"/>
    <property type="match status" value="1"/>
</dbReference>
<dbReference type="FunFam" id="3.30.730.10:FF:000008">
    <property type="entry name" value="AP2 domain-containing protein RAP2.8"/>
    <property type="match status" value="1"/>
</dbReference>
<sequence length="371" mass="41175">MEDDSGAAMVTNLMVGFRESTLSGNPAFFNPLPRSCRPEPPSSTRFKGVVLQQNGNWGAQIYANHQRIWLGTFKSEWSAAVAYDRAATKLRTSDPNRNFPCLAASEPLFQELYTADAVLAMIRDGSYDSKFAEFQRAACEARSEEAAAVPPPAGHHVADHNGVSFHELFQKELTPSDVGKLNRLVIPKKYAVKHFPQIPTIDRDRGGGCRDGEEGATEGIMVEFRDLQGRAWEFRYCYWKSSQSFVFTKGWNRFVKTKQLHAKDTVTFYRCENKSGRRRTFFLIDVGRSSVAGDAVDFFQCGRGGVPDEEEAEMKLGSGVKGMFEIGSSSSSRGRTAGEAEEGEVGMESMADAGLQEKRSIRLFGVQIGER</sequence>
<dbReference type="InterPro" id="IPR016177">
    <property type="entry name" value="DNA-bd_dom_sf"/>
</dbReference>
<keyword evidence="4" id="KW-0804">Transcription</keyword>
<evidence type="ECO:0000256" key="5">
    <source>
        <dbReference type="ARBA" id="ARBA00023242"/>
    </source>
</evidence>
<feature type="domain" description="TF-B3" evidence="7">
    <location>
        <begin position="169"/>
        <end position="290"/>
    </location>
</feature>
<evidence type="ECO:0000256" key="3">
    <source>
        <dbReference type="ARBA" id="ARBA00023125"/>
    </source>
</evidence>
<dbReference type="PANTHER" id="PTHR31140:SF58">
    <property type="entry name" value="DNA-BINDING PROTEIN RAV1"/>
    <property type="match status" value="1"/>
</dbReference>
<dbReference type="SUPFAM" id="SSF54171">
    <property type="entry name" value="DNA-binding domain"/>
    <property type="match status" value="1"/>
</dbReference>
<comment type="subcellular location">
    <subcellularLocation>
        <location evidence="1">Nucleus</location>
    </subcellularLocation>
</comment>
<evidence type="ECO:0000313" key="10">
    <source>
        <dbReference type="Proteomes" id="UP000652761"/>
    </source>
</evidence>
<dbReference type="PROSITE" id="PS51032">
    <property type="entry name" value="AP2_ERF"/>
    <property type="match status" value="1"/>
</dbReference>
<evidence type="ECO:0000256" key="4">
    <source>
        <dbReference type="ARBA" id="ARBA00023163"/>
    </source>
</evidence>
<dbReference type="CDD" id="cd10017">
    <property type="entry name" value="B3_DNA"/>
    <property type="match status" value="1"/>
</dbReference>
<evidence type="ECO:0000256" key="2">
    <source>
        <dbReference type="ARBA" id="ARBA00023015"/>
    </source>
</evidence>
<dbReference type="PROSITE" id="PS50863">
    <property type="entry name" value="B3"/>
    <property type="match status" value="1"/>
</dbReference>
<dbReference type="AlphaFoldDB" id="A0A843WEI5"/>
<dbReference type="Proteomes" id="UP000652761">
    <property type="component" value="Unassembled WGS sequence"/>
</dbReference>
<feature type="domain" description="AP2/ERF" evidence="8">
    <location>
        <begin position="45"/>
        <end position="100"/>
    </location>
</feature>
<keyword evidence="3" id="KW-0238">DNA-binding</keyword>
<dbReference type="Gene3D" id="3.30.730.10">
    <property type="entry name" value="AP2/ERF domain"/>
    <property type="match status" value="1"/>
</dbReference>
<gene>
    <name evidence="9" type="ORF">Taro_042673</name>
</gene>
<dbReference type="SUPFAM" id="SSF101936">
    <property type="entry name" value="DNA-binding pseudobarrel domain"/>
    <property type="match status" value="1"/>
</dbReference>
<protein>
    <submittedName>
        <fullName evidence="9">Uncharacterized protein</fullName>
    </submittedName>
</protein>
<dbReference type="GO" id="GO:0003700">
    <property type="term" value="F:DNA-binding transcription factor activity"/>
    <property type="evidence" value="ECO:0007669"/>
    <property type="project" value="InterPro"/>
</dbReference>
<proteinExistence type="predicted"/>
<reference evidence="9" key="1">
    <citation type="submission" date="2017-07" db="EMBL/GenBank/DDBJ databases">
        <title>Taro Niue Genome Assembly and Annotation.</title>
        <authorList>
            <person name="Atibalentja N."/>
            <person name="Keating K."/>
            <person name="Fields C.J."/>
        </authorList>
    </citation>
    <scope>NUCLEOTIDE SEQUENCE</scope>
    <source>
        <strain evidence="9">Niue_2</strain>
        <tissue evidence="9">Leaf</tissue>
    </source>
</reference>
<dbReference type="SMART" id="SM01019">
    <property type="entry name" value="B3"/>
    <property type="match status" value="1"/>
</dbReference>
<dbReference type="InterPro" id="IPR044800">
    <property type="entry name" value="LEC2-like"/>
</dbReference>
<dbReference type="InterPro" id="IPR001471">
    <property type="entry name" value="AP2/ERF_dom"/>
</dbReference>
<feature type="compositionally biased region" description="Low complexity" evidence="6">
    <location>
        <begin position="327"/>
        <end position="337"/>
    </location>
</feature>
<dbReference type="CDD" id="cd00018">
    <property type="entry name" value="AP2"/>
    <property type="match status" value="1"/>
</dbReference>
<dbReference type="EMBL" id="NMUH01004474">
    <property type="protein sequence ID" value="MQM09793.1"/>
    <property type="molecule type" value="Genomic_DNA"/>
</dbReference>
<evidence type="ECO:0000256" key="6">
    <source>
        <dbReference type="SAM" id="MobiDB-lite"/>
    </source>
</evidence>
<dbReference type="InterPro" id="IPR003340">
    <property type="entry name" value="B3_DNA-bd"/>
</dbReference>
<dbReference type="GO" id="GO:0005634">
    <property type="term" value="C:nucleus"/>
    <property type="evidence" value="ECO:0007669"/>
    <property type="project" value="UniProtKB-SubCell"/>
</dbReference>
<feature type="region of interest" description="Disordered" evidence="6">
    <location>
        <begin position="327"/>
        <end position="351"/>
    </location>
</feature>
<dbReference type="PANTHER" id="PTHR31140">
    <property type="entry name" value="B3 DOMAIN-CONTAINING TRANSCRIPTION FACTOR ABI3"/>
    <property type="match status" value="1"/>
</dbReference>
<keyword evidence="2" id="KW-0805">Transcription regulation</keyword>
<dbReference type="SMART" id="SM00380">
    <property type="entry name" value="AP2"/>
    <property type="match status" value="1"/>
</dbReference>
<evidence type="ECO:0000259" key="8">
    <source>
        <dbReference type="PROSITE" id="PS51032"/>
    </source>
</evidence>
<keyword evidence="5" id="KW-0539">Nucleus</keyword>
<accession>A0A843WEI5</accession>
<evidence type="ECO:0000313" key="9">
    <source>
        <dbReference type="EMBL" id="MQM09793.1"/>
    </source>
</evidence>
<dbReference type="InterPro" id="IPR036955">
    <property type="entry name" value="AP2/ERF_dom_sf"/>
</dbReference>
<organism evidence="9 10">
    <name type="scientific">Colocasia esculenta</name>
    <name type="common">Wild taro</name>
    <name type="synonym">Arum esculentum</name>
    <dbReference type="NCBI Taxonomy" id="4460"/>
    <lineage>
        <taxon>Eukaryota</taxon>
        <taxon>Viridiplantae</taxon>
        <taxon>Streptophyta</taxon>
        <taxon>Embryophyta</taxon>
        <taxon>Tracheophyta</taxon>
        <taxon>Spermatophyta</taxon>
        <taxon>Magnoliopsida</taxon>
        <taxon>Liliopsida</taxon>
        <taxon>Araceae</taxon>
        <taxon>Aroideae</taxon>
        <taxon>Colocasieae</taxon>
        <taxon>Colocasia</taxon>
    </lineage>
</organism>
<comment type="caution">
    <text evidence="9">The sequence shown here is derived from an EMBL/GenBank/DDBJ whole genome shotgun (WGS) entry which is preliminary data.</text>
</comment>